<organism evidence="2 3">
    <name type="scientific">Glaciecola siphonariae</name>
    <dbReference type="NCBI Taxonomy" id="521012"/>
    <lineage>
        <taxon>Bacteria</taxon>
        <taxon>Pseudomonadati</taxon>
        <taxon>Pseudomonadota</taxon>
        <taxon>Gammaproteobacteria</taxon>
        <taxon>Alteromonadales</taxon>
        <taxon>Alteromonadaceae</taxon>
        <taxon>Glaciecola</taxon>
    </lineage>
</organism>
<comment type="caution">
    <text evidence="2">The sequence shown here is derived from an EMBL/GenBank/DDBJ whole genome shotgun (WGS) entry which is preliminary data.</text>
</comment>
<accession>A0ABV9LTV0</accession>
<protein>
    <submittedName>
        <fullName evidence="2">Uncharacterized protein</fullName>
    </submittedName>
</protein>
<reference evidence="3" key="1">
    <citation type="journal article" date="2019" name="Int. J. Syst. Evol. Microbiol.">
        <title>The Global Catalogue of Microorganisms (GCM) 10K type strain sequencing project: providing services to taxonomists for standard genome sequencing and annotation.</title>
        <authorList>
            <consortium name="The Broad Institute Genomics Platform"/>
            <consortium name="The Broad Institute Genome Sequencing Center for Infectious Disease"/>
            <person name="Wu L."/>
            <person name="Ma J."/>
        </authorList>
    </citation>
    <scope>NUCLEOTIDE SEQUENCE [LARGE SCALE GENOMIC DNA]</scope>
    <source>
        <strain evidence="3">KACC 12507</strain>
    </source>
</reference>
<evidence type="ECO:0000313" key="2">
    <source>
        <dbReference type="EMBL" id="MFC4699040.1"/>
    </source>
</evidence>
<feature type="coiled-coil region" evidence="1">
    <location>
        <begin position="128"/>
        <end position="185"/>
    </location>
</feature>
<proteinExistence type="predicted"/>
<gene>
    <name evidence="2" type="ORF">ACFO4O_02585</name>
</gene>
<dbReference type="RefSeq" id="WP_382405757.1">
    <property type="nucleotide sequence ID" value="NZ_JBHSGU010000002.1"/>
</dbReference>
<evidence type="ECO:0000313" key="3">
    <source>
        <dbReference type="Proteomes" id="UP001595897"/>
    </source>
</evidence>
<name>A0ABV9LTV0_9ALTE</name>
<evidence type="ECO:0000256" key="1">
    <source>
        <dbReference type="SAM" id="Coils"/>
    </source>
</evidence>
<dbReference type="Proteomes" id="UP001595897">
    <property type="component" value="Unassembled WGS sequence"/>
</dbReference>
<keyword evidence="1" id="KW-0175">Coiled coil</keyword>
<keyword evidence="3" id="KW-1185">Reference proteome</keyword>
<sequence>MFNRSIKYILLLIINIVVLFTLYAHQAPEDTGVFDTQFVIGLLEERDDLQSSVIDLEMAVLELEKAQQQFEDDIISLSSDKTAVNQSLLRCEEKRLSTEGLLKEQAAQLDVVSKPQAAPNCEAQAARLLLARRELASAQVQVEEQKIKLAELEKLIAQTSQTDNAPELIKEIEQLKIENEQLKSDIEDPIYLKSVYLSGRKCEKPQFDELVCIQEFLVRPKFSKAPTSEVAVTIYAPNNEVLAKSSFVSKRAQLYRFPMGRGREVIAGDFRATFEVEGELLETQGHTIVH</sequence>
<dbReference type="EMBL" id="JBHSGU010000002">
    <property type="protein sequence ID" value="MFC4699040.1"/>
    <property type="molecule type" value="Genomic_DNA"/>
</dbReference>